<organism evidence="1">
    <name type="scientific">marine sediment metagenome</name>
    <dbReference type="NCBI Taxonomy" id="412755"/>
    <lineage>
        <taxon>unclassified sequences</taxon>
        <taxon>metagenomes</taxon>
        <taxon>ecological metagenomes</taxon>
    </lineage>
</organism>
<sequence length="27" mass="2873">MAVIVNTNIASLNAQRNLSKSQGDLNT</sequence>
<accession>A0A0F9QIZ7</accession>
<gene>
    <name evidence="1" type="ORF">LCGC14_0696620</name>
</gene>
<name>A0A0F9QIZ7_9ZZZZ</name>
<dbReference type="EMBL" id="LAZR01001471">
    <property type="protein sequence ID" value="KKN44080.1"/>
    <property type="molecule type" value="Genomic_DNA"/>
</dbReference>
<feature type="non-terminal residue" evidence="1">
    <location>
        <position position="27"/>
    </location>
</feature>
<reference evidence="1" key="1">
    <citation type="journal article" date="2015" name="Nature">
        <title>Complex archaea that bridge the gap between prokaryotes and eukaryotes.</title>
        <authorList>
            <person name="Spang A."/>
            <person name="Saw J.H."/>
            <person name="Jorgensen S.L."/>
            <person name="Zaremba-Niedzwiedzka K."/>
            <person name="Martijn J."/>
            <person name="Lind A.E."/>
            <person name="van Eijk R."/>
            <person name="Schleper C."/>
            <person name="Guy L."/>
            <person name="Ettema T.J."/>
        </authorList>
    </citation>
    <scope>NUCLEOTIDE SEQUENCE</scope>
</reference>
<dbReference type="AlphaFoldDB" id="A0A0F9QIZ7"/>
<dbReference type="Gene3D" id="6.10.280.190">
    <property type="match status" value="1"/>
</dbReference>
<protein>
    <recommendedName>
        <fullName evidence="2">Flagellin N-terminal domain-containing protein</fullName>
    </recommendedName>
</protein>
<evidence type="ECO:0000313" key="1">
    <source>
        <dbReference type="EMBL" id="KKN44080.1"/>
    </source>
</evidence>
<evidence type="ECO:0008006" key="2">
    <source>
        <dbReference type="Google" id="ProtNLM"/>
    </source>
</evidence>
<comment type="caution">
    <text evidence="1">The sequence shown here is derived from an EMBL/GenBank/DDBJ whole genome shotgun (WGS) entry which is preliminary data.</text>
</comment>
<proteinExistence type="predicted"/>